<sequence>MPQHPVNQAAWLKSPQCTPLEIGPAPYTPPGPGHLVIQNAAIGINPIDVRKQAEGDAILPHIRYPTIFGEDVAGTVVAVGEGVTRFGVGDRVLAAAGLIPSNNTPEGAFQLYTVAREWLTTKLPDRVSFEQGCVLPLALLVAGTALFDRDYLGLESPTVPARPKTNEDGSARGVVIVAGGASAVGGTGVQLAAAAGYEVVSTSSPKNFDLVKSLGAAHVVDYRSLTVADELLAAVRGKRLVGALSLGDGTADYLAAVLQQHVETAGPTRKFIARAEGAHSVAEGGEVEVKFILISPKVIGPETPLRRIFAEYLPRALAEGTFAARPEPQVVGRGLEKIQEAFEVLRKGVSARKIVVQL</sequence>
<dbReference type="Pfam" id="PF08240">
    <property type="entry name" value="ADH_N"/>
    <property type="match status" value="1"/>
</dbReference>
<dbReference type="Gene3D" id="3.40.50.720">
    <property type="entry name" value="NAD(P)-binding Rossmann-like Domain"/>
    <property type="match status" value="1"/>
</dbReference>
<protein>
    <submittedName>
        <fullName evidence="4">Polyketide synthase- enoylreductase</fullName>
    </submittedName>
</protein>
<dbReference type="PANTHER" id="PTHR45348">
    <property type="entry name" value="HYPOTHETICAL OXIDOREDUCTASE (EUROFUNG)"/>
    <property type="match status" value="1"/>
</dbReference>
<dbReference type="CDD" id="cd08249">
    <property type="entry name" value="enoyl_reductase_like"/>
    <property type="match status" value="1"/>
</dbReference>
<dbReference type="SUPFAM" id="SSF50129">
    <property type="entry name" value="GroES-like"/>
    <property type="match status" value="1"/>
</dbReference>
<dbReference type="SMART" id="SM00829">
    <property type="entry name" value="PKS_ER"/>
    <property type="match status" value="1"/>
</dbReference>
<name>A0ABR1QFH6_9PEZI</name>
<dbReference type="EMBL" id="JAQQWE010000005">
    <property type="protein sequence ID" value="KAK7952730.1"/>
    <property type="molecule type" value="Genomic_DNA"/>
</dbReference>
<reference evidence="4 5" key="1">
    <citation type="submission" date="2023-01" db="EMBL/GenBank/DDBJ databases">
        <title>Analysis of 21 Apiospora genomes using comparative genomics revels a genus with tremendous synthesis potential of carbohydrate active enzymes and secondary metabolites.</title>
        <authorList>
            <person name="Sorensen T."/>
        </authorList>
    </citation>
    <scope>NUCLEOTIDE SEQUENCE [LARGE SCALE GENOMIC DNA]</scope>
    <source>
        <strain evidence="4 5">CBS 24483</strain>
    </source>
</reference>
<dbReference type="SUPFAM" id="SSF51735">
    <property type="entry name" value="NAD(P)-binding Rossmann-fold domains"/>
    <property type="match status" value="1"/>
</dbReference>
<dbReference type="RefSeq" id="XP_066700792.1">
    <property type="nucleotide sequence ID" value="XM_066844680.1"/>
</dbReference>
<feature type="domain" description="Enoyl reductase (ER)" evidence="3">
    <location>
        <begin position="18"/>
        <end position="356"/>
    </location>
</feature>
<dbReference type="Proteomes" id="UP001391051">
    <property type="component" value="Unassembled WGS sequence"/>
</dbReference>
<dbReference type="InterPro" id="IPR013154">
    <property type="entry name" value="ADH-like_N"/>
</dbReference>
<comment type="similarity">
    <text evidence="1">Belongs to the zinc-containing alcohol dehydrogenase family.</text>
</comment>
<dbReference type="InterPro" id="IPR011032">
    <property type="entry name" value="GroES-like_sf"/>
</dbReference>
<evidence type="ECO:0000313" key="4">
    <source>
        <dbReference type="EMBL" id="KAK7952730.1"/>
    </source>
</evidence>
<evidence type="ECO:0000256" key="2">
    <source>
        <dbReference type="ARBA" id="ARBA00023002"/>
    </source>
</evidence>
<dbReference type="PANTHER" id="PTHR45348:SF2">
    <property type="entry name" value="ZINC-TYPE ALCOHOL DEHYDROGENASE-LIKE PROTEIN C2E1P3.01"/>
    <property type="match status" value="1"/>
</dbReference>
<keyword evidence="5" id="KW-1185">Reference proteome</keyword>
<evidence type="ECO:0000256" key="1">
    <source>
        <dbReference type="ARBA" id="ARBA00008072"/>
    </source>
</evidence>
<evidence type="ECO:0000313" key="5">
    <source>
        <dbReference type="Proteomes" id="UP001391051"/>
    </source>
</evidence>
<organism evidence="4 5">
    <name type="scientific">Apiospora aurea</name>
    <dbReference type="NCBI Taxonomy" id="335848"/>
    <lineage>
        <taxon>Eukaryota</taxon>
        <taxon>Fungi</taxon>
        <taxon>Dikarya</taxon>
        <taxon>Ascomycota</taxon>
        <taxon>Pezizomycotina</taxon>
        <taxon>Sordariomycetes</taxon>
        <taxon>Xylariomycetidae</taxon>
        <taxon>Amphisphaeriales</taxon>
        <taxon>Apiosporaceae</taxon>
        <taxon>Apiospora</taxon>
    </lineage>
</organism>
<proteinExistence type="inferred from homology"/>
<accession>A0ABR1QFH6</accession>
<dbReference type="InterPro" id="IPR020843">
    <property type="entry name" value="ER"/>
</dbReference>
<dbReference type="Gene3D" id="3.90.180.10">
    <property type="entry name" value="Medium-chain alcohol dehydrogenases, catalytic domain"/>
    <property type="match status" value="1"/>
</dbReference>
<dbReference type="GeneID" id="92077742"/>
<keyword evidence="2" id="KW-0560">Oxidoreductase</keyword>
<gene>
    <name evidence="4" type="ORF">PG986_008458</name>
</gene>
<comment type="caution">
    <text evidence="4">The sequence shown here is derived from an EMBL/GenBank/DDBJ whole genome shotgun (WGS) entry which is preliminary data.</text>
</comment>
<dbReference type="InterPro" id="IPR036291">
    <property type="entry name" value="NAD(P)-bd_dom_sf"/>
</dbReference>
<evidence type="ECO:0000259" key="3">
    <source>
        <dbReference type="SMART" id="SM00829"/>
    </source>
</evidence>
<dbReference type="InterPro" id="IPR047122">
    <property type="entry name" value="Trans-enoyl_RdTase-like"/>
</dbReference>